<dbReference type="SUPFAM" id="SSF46689">
    <property type="entry name" value="Homeodomain-like"/>
    <property type="match status" value="1"/>
</dbReference>
<accession>A0A2P5BQH4</accession>
<dbReference type="EMBL" id="JXTB01000238">
    <property type="protein sequence ID" value="PON51047.1"/>
    <property type="molecule type" value="Genomic_DNA"/>
</dbReference>
<dbReference type="AlphaFoldDB" id="A0A2P5BQH4"/>
<comment type="caution">
    <text evidence="4">The sequence shown here is derived from an EMBL/GenBank/DDBJ whole genome shotgun (WGS) entry which is preliminary data.</text>
</comment>
<keyword evidence="2" id="KW-0539">Nucleus</keyword>
<gene>
    <name evidence="4" type="ORF">PanWU01x14_219050</name>
</gene>
<proteinExistence type="predicted"/>
<feature type="domain" description="HTH myb-type" evidence="3">
    <location>
        <begin position="1"/>
        <end position="53"/>
    </location>
</feature>
<sequence length="124" mass="14368">MFGGCKFTAKEEKVVIELQAQVGNRWVKFATYLTGRTDNYVRNFRSSRQKRLQKLLHTPQRLNAQESKQNKPLVQRVPKFSTLENSPSYQSNYLCLDSEECRMVPLHDHTEAKPAKPEDGNFHG</sequence>
<keyword evidence="5" id="KW-1185">Reference proteome</keyword>
<dbReference type="STRING" id="3476.A0A2P5BQH4"/>
<comment type="subcellular location">
    <subcellularLocation>
        <location evidence="1">Nucleus</location>
    </subcellularLocation>
</comment>
<dbReference type="FunFam" id="1.10.10.60:FF:000351">
    <property type="entry name" value="Transcription factor GAMYB"/>
    <property type="match status" value="1"/>
</dbReference>
<dbReference type="InterPro" id="IPR017930">
    <property type="entry name" value="Myb_dom"/>
</dbReference>
<dbReference type="PANTHER" id="PTHR47996">
    <property type="entry name" value="TRANSCRIPTION FACTOR DUO1"/>
    <property type="match status" value="1"/>
</dbReference>
<dbReference type="OrthoDB" id="2143914at2759"/>
<evidence type="ECO:0000256" key="1">
    <source>
        <dbReference type="ARBA" id="ARBA00004123"/>
    </source>
</evidence>
<dbReference type="InterPro" id="IPR001005">
    <property type="entry name" value="SANT/Myb"/>
</dbReference>
<dbReference type="GO" id="GO:0005634">
    <property type="term" value="C:nucleus"/>
    <property type="evidence" value="ECO:0007669"/>
    <property type="project" value="UniProtKB-SubCell"/>
</dbReference>
<dbReference type="Proteomes" id="UP000237105">
    <property type="component" value="Unassembled WGS sequence"/>
</dbReference>
<evidence type="ECO:0000313" key="5">
    <source>
        <dbReference type="Proteomes" id="UP000237105"/>
    </source>
</evidence>
<organism evidence="4 5">
    <name type="scientific">Parasponia andersonii</name>
    <name type="common">Sponia andersonii</name>
    <dbReference type="NCBI Taxonomy" id="3476"/>
    <lineage>
        <taxon>Eukaryota</taxon>
        <taxon>Viridiplantae</taxon>
        <taxon>Streptophyta</taxon>
        <taxon>Embryophyta</taxon>
        <taxon>Tracheophyta</taxon>
        <taxon>Spermatophyta</taxon>
        <taxon>Magnoliopsida</taxon>
        <taxon>eudicotyledons</taxon>
        <taxon>Gunneridae</taxon>
        <taxon>Pentapetalae</taxon>
        <taxon>rosids</taxon>
        <taxon>fabids</taxon>
        <taxon>Rosales</taxon>
        <taxon>Cannabaceae</taxon>
        <taxon>Parasponia</taxon>
    </lineage>
</organism>
<dbReference type="CDD" id="cd00167">
    <property type="entry name" value="SANT"/>
    <property type="match status" value="1"/>
</dbReference>
<dbReference type="PROSITE" id="PS51294">
    <property type="entry name" value="HTH_MYB"/>
    <property type="match status" value="1"/>
</dbReference>
<dbReference type="Gene3D" id="1.10.10.60">
    <property type="entry name" value="Homeodomain-like"/>
    <property type="match status" value="1"/>
</dbReference>
<evidence type="ECO:0000313" key="4">
    <source>
        <dbReference type="EMBL" id="PON51047.1"/>
    </source>
</evidence>
<reference evidence="5" key="1">
    <citation type="submission" date="2016-06" db="EMBL/GenBank/DDBJ databases">
        <title>Parallel loss of symbiosis genes in relatives of nitrogen-fixing non-legume Parasponia.</title>
        <authorList>
            <person name="Van Velzen R."/>
            <person name="Holmer R."/>
            <person name="Bu F."/>
            <person name="Rutten L."/>
            <person name="Van Zeijl A."/>
            <person name="Liu W."/>
            <person name="Santuari L."/>
            <person name="Cao Q."/>
            <person name="Sharma T."/>
            <person name="Shen D."/>
            <person name="Roswanjaya Y."/>
            <person name="Wardhani T."/>
            <person name="Kalhor M.S."/>
            <person name="Jansen J."/>
            <person name="Van den Hoogen J."/>
            <person name="Gungor B."/>
            <person name="Hartog M."/>
            <person name="Hontelez J."/>
            <person name="Verver J."/>
            <person name="Yang W.-C."/>
            <person name="Schijlen E."/>
            <person name="Repin R."/>
            <person name="Schilthuizen M."/>
            <person name="Schranz E."/>
            <person name="Heidstra R."/>
            <person name="Miyata K."/>
            <person name="Fedorova E."/>
            <person name="Kohlen W."/>
            <person name="Bisseling T."/>
            <person name="Smit S."/>
            <person name="Geurts R."/>
        </authorList>
    </citation>
    <scope>NUCLEOTIDE SEQUENCE [LARGE SCALE GENOMIC DNA]</scope>
    <source>
        <strain evidence="5">cv. WU1-14</strain>
    </source>
</reference>
<evidence type="ECO:0000256" key="2">
    <source>
        <dbReference type="ARBA" id="ARBA00023242"/>
    </source>
</evidence>
<dbReference type="InterPro" id="IPR009057">
    <property type="entry name" value="Homeodomain-like_sf"/>
</dbReference>
<name>A0A2P5BQH4_PARAD</name>
<dbReference type="Pfam" id="PF00249">
    <property type="entry name" value="Myb_DNA-binding"/>
    <property type="match status" value="1"/>
</dbReference>
<protein>
    <submittedName>
        <fullName evidence="4">Octamer-binding transcription factor</fullName>
    </submittedName>
</protein>
<dbReference type="PANTHER" id="PTHR47996:SF3">
    <property type="entry name" value="TRANSCRIPTION FACTOR DUO1"/>
    <property type="match status" value="1"/>
</dbReference>
<dbReference type="InterPro" id="IPR053106">
    <property type="entry name" value="Plant_Male-Germline_Reg_TFs"/>
</dbReference>
<evidence type="ECO:0000259" key="3">
    <source>
        <dbReference type="PROSITE" id="PS51294"/>
    </source>
</evidence>